<sequence>MLSAFTSNARRYKSSLENSATTVSSHKGLFRSLSHPFKRKSSHNKPKVIDIAKQISALKLDNSDSNSDSAGPEGAFCSDIYPTSDSPLCVHPDGTVACPNGMSPRELTCVKLGLHSHIVTPKVELSPQSNGQYNAAGGPSCSQKRSPGDLNTPGRNRKKQRQNKSPGDGAAGGSGDNQGNGKGSQHDGPKYPQPNGPPKVFECPLHKHNPARYPRCKGIRMARISDITLHIERQHLVEEVKIEPGTDIKPEAITLYCTWCRDQFYGLGAEGRLNGHMTDCRATKPKGTIEQTGVFLPAELESLRSQLRSTSGVIEKWNIIWRKCFPGASLPASPYQDQHVRAVVPRPQAELIVRSALNSSFAVTILTEDEIQSIIKQALDGIYPGSTSITAEPHVNAAVPQQVQNQLAAQPPSHGAVNQPSPFAPPQEPFQQALNFDQDPAYFTDPSHFHQPHELATGHGFIPCPTPNQFLTQDEDGWVQDDFTINSHQ</sequence>
<name>A0A8H4U4V5_9HYPO</name>
<feature type="region of interest" description="Disordered" evidence="1">
    <location>
        <begin position="123"/>
        <end position="206"/>
    </location>
</feature>
<organism evidence="2 3">
    <name type="scientific">Fusarium sarcochroum</name>
    <dbReference type="NCBI Taxonomy" id="1208366"/>
    <lineage>
        <taxon>Eukaryota</taxon>
        <taxon>Fungi</taxon>
        <taxon>Dikarya</taxon>
        <taxon>Ascomycota</taxon>
        <taxon>Pezizomycotina</taxon>
        <taxon>Sordariomycetes</taxon>
        <taxon>Hypocreomycetidae</taxon>
        <taxon>Hypocreales</taxon>
        <taxon>Nectriaceae</taxon>
        <taxon>Fusarium</taxon>
        <taxon>Fusarium lateritium species complex</taxon>
    </lineage>
</organism>
<proteinExistence type="predicted"/>
<evidence type="ECO:0000313" key="3">
    <source>
        <dbReference type="Proteomes" id="UP000622797"/>
    </source>
</evidence>
<dbReference type="OrthoDB" id="3564303at2759"/>
<dbReference type="PANTHER" id="PTHR38166">
    <property type="entry name" value="C2H2-TYPE DOMAIN-CONTAINING PROTEIN-RELATED"/>
    <property type="match status" value="1"/>
</dbReference>
<dbReference type="EMBL" id="JABEXW010000158">
    <property type="protein sequence ID" value="KAF4969549.1"/>
    <property type="molecule type" value="Genomic_DNA"/>
</dbReference>
<evidence type="ECO:0000256" key="1">
    <source>
        <dbReference type="SAM" id="MobiDB-lite"/>
    </source>
</evidence>
<dbReference type="PANTHER" id="PTHR38166:SF1">
    <property type="entry name" value="C2H2-TYPE DOMAIN-CONTAINING PROTEIN"/>
    <property type="match status" value="1"/>
</dbReference>
<keyword evidence="3" id="KW-1185">Reference proteome</keyword>
<reference evidence="2" key="1">
    <citation type="journal article" date="2020" name="BMC Genomics">
        <title>Correction to: Identification and distribution of gene clusters required for synthesis of sphingolipid metabolism inhibitors in diverse species of the filamentous fungus Fusarium.</title>
        <authorList>
            <person name="Kim H.S."/>
            <person name="Lohmar J.M."/>
            <person name="Busman M."/>
            <person name="Brown D.W."/>
            <person name="Naumann T.A."/>
            <person name="Divon H.H."/>
            <person name="Lysoe E."/>
            <person name="Uhlig S."/>
            <person name="Proctor R.H."/>
        </authorList>
    </citation>
    <scope>NUCLEOTIDE SEQUENCE</scope>
    <source>
        <strain evidence="2">NRRL 20472</strain>
    </source>
</reference>
<feature type="compositionally biased region" description="Gly residues" evidence="1">
    <location>
        <begin position="169"/>
        <end position="182"/>
    </location>
</feature>
<reference evidence="2" key="2">
    <citation type="submission" date="2020-05" db="EMBL/GenBank/DDBJ databases">
        <authorList>
            <person name="Kim H.-S."/>
            <person name="Proctor R.H."/>
            <person name="Brown D.W."/>
        </authorList>
    </citation>
    <scope>NUCLEOTIDE SEQUENCE</scope>
    <source>
        <strain evidence="2">NRRL 20472</strain>
    </source>
</reference>
<gene>
    <name evidence="2" type="ORF">FSARC_3232</name>
</gene>
<dbReference type="AlphaFoldDB" id="A0A8H4U4V5"/>
<dbReference type="Proteomes" id="UP000622797">
    <property type="component" value="Unassembled WGS sequence"/>
</dbReference>
<evidence type="ECO:0000313" key="2">
    <source>
        <dbReference type="EMBL" id="KAF4969549.1"/>
    </source>
</evidence>
<comment type="caution">
    <text evidence="2">The sequence shown here is derived from an EMBL/GenBank/DDBJ whole genome shotgun (WGS) entry which is preliminary data.</text>
</comment>
<protein>
    <submittedName>
        <fullName evidence="2">Uncharacterized protein</fullName>
    </submittedName>
</protein>
<accession>A0A8H4U4V5</accession>